<evidence type="ECO:0000313" key="2">
    <source>
        <dbReference type="EMBL" id="RGP54387.1"/>
    </source>
</evidence>
<dbReference type="EMBL" id="LMAZ01000003">
    <property type="protein sequence ID" value="RGP54387.1"/>
    <property type="molecule type" value="Genomic_DNA"/>
</dbReference>
<keyword evidence="1" id="KW-0472">Membrane</keyword>
<reference evidence="2 3" key="1">
    <citation type="journal article" date="2018" name="Syst. Appl. Microbiol.">
        <title>Pseudomonas gallaeciensis sp. nov., isolated from crude-oil-contaminated intertidal sand samples after the Prestige oil spill.</title>
        <authorList>
            <person name="Mulet M."/>
            <person name="Sanchez D."/>
            <person name="Rodriguez A.C."/>
            <person name="Nogales B."/>
            <person name="Bosch R."/>
            <person name="Busquets A."/>
            <person name="Gomila M."/>
            <person name="Lalucat J."/>
            <person name="Garcia-Valdes E."/>
        </authorList>
    </citation>
    <scope>NUCLEOTIDE SEQUENCE [LARGE SCALE GENOMIC DNA]</scope>
    <source>
        <strain evidence="2 3">V113</strain>
    </source>
</reference>
<feature type="transmembrane region" description="Helical" evidence="1">
    <location>
        <begin position="16"/>
        <end position="33"/>
    </location>
</feature>
<proteinExistence type="predicted"/>
<keyword evidence="1" id="KW-0812">Transmembrane</keyword>
<dbReference type="Proteomes" id="UP000265411">
    <property type="component" value="Unassembled WGS sequence"/>
</dbReference>
<accession>A0A395R2Q1</accession>
<comment type="caution">
    <text evidence="2">The sequence shown here is derived from an EMBL/GenBank/DDBJ whole genome shotgun (WGS) entry which is preliminary data.</text>
</comment>
<dbReference type="AlphaFoldDB" id="A0A395R2Q1"/>
<evidence type="ECO:0000313" key="3">
    <source>
        <dbReference type="Proteomes" id="UP000265411"/>
    </source>
</evidence>
<name>A0A395R2Q1_9PSED</name>
<evidence type="ECO:0000256" key="1">
    <source>
        <dbReference type="SAM" id="Phobius"/>
    </source>
</evidence>
<keyword evidence="1" id="KW-1133">Transmembrane helix</keyword>
<keyword evidence="3" id="KW-1185">Reference proteome</keyword>
<organism evidence="2 3">
    <name type="scientific">Pseudomonas abyssi</name>
    <dbReference type="NCBI Taxonomy" id="170540"/>
    <lineage>
        <taxon>Bacteria</taxon>
        <taxon>Pseudomonadati</taxon>
        <taxon>Pseudomonadota</taxon>
        <taxon>Gammaproteobacteria</taxon>
        <taxon>Pseudomonadales</taxon>
        <taxon>Pseudomonadaceae</taxon>
        <taxon>Pseudomonas</taxon>
    </lineage>
</organism>
<gene>
    <name evidence="2" type="ORF">ASB58_10920</name>
</gene>
<sequence length="144" mass="15167">MLINDAQLGHLDHSPFMAWPVYPLAFAGVWILYPLRAVPDIGAGVQLVVDHARAFQGVAVQRRHGPRVAARGWHALGVELVDDVPVWVTVGRALEDPAHPVGLLFIDNVPAAGLVFNDVVAVGLAAGDVAPVNLAMHAALGLVA</sequence>
<protein>
    <submittedName>
        <fullName evidence="2">Uncharacterized protein</fullName>
    </submittedName>
</protein>